<dbReference type="Proteomes" id="UP000003653">
    <property type="component" value="Unassembled WGS sequence"/>
</dbReference>
<gene>
    <name evidence="2" type="ORF">HMPREF0591_4457</name>
</gene>
<feature type="region of interest" description="Disordered" evidence="1">
    <location>
        <begin position="47"/>
        <end position="68"/>
    </location>
</feature>
<organism evidence="2 3">
    <name type="scientific">Mycobacterium parascrofulaceum ATCC BAA-614</name>
    <dbReference type="NCBI Taxonomy" id="525368"/>
    <lineage>
        <taxon>Bacteria</taxon>
        <taxon>Bacillati</taxon>
        <taxon>Actinomycetota</taxon>
        <taxon>Actinomycetes</taxon>
        <taxon>Mycobacteriales</taxon>
        <taxon>Mycobacteriaceae</taxon>
        <taxon>Mycobacterium</taxon>
        <taxon>Mycobacterium simiae complex</taxon>
    </lineage>
</organism>
<dbReference type="EMBL" id="ADNV01000324">
    <property type="protein sequence ID" value="EFG75635.1"/>
    <property type="molecule type" value="Genomic_DNA"/>
</dbReference>
<evidence type="ECO:0000313" key="2">
    <source>
        <dbReference type="EMBL" id="EFG75635.1"/>
    </source>
</evidence>
<protein>
    <submittedName>
        <fullName evidence="2">Uncharacterized protein</fullName>
    </submittedName>
</protein>
<name>D5PE63_9MYCO</name>
<evidence type="ECO:0000256" key="1">
    <source>
        <dbReference type="SAM" id="MobiDB-lite"/>
    </source>
</evidence>
<reference evidence="2 3" key="1">
    <citation type="submission" date="2010-04" db="EMBL/GenBank/DDBJ databases">
        <authorList>
            <person name="Muzny D."/>
            <person name="Qin X."/>
            <person name="Deng J."/>
            <person name="Jiang H."/>
            <person name="Liu Y."/>
            <person name="Qu J."/>
            <person name="Song X.-Z."/>
            <person name="Zhang L."/>
            <person name="Thornton R."/>
            <person name="Coyle M."/>
            <person name="Francisco L."/>
            <person name="Jackson L."/>
            <person name="Javaid M."/>
            <person name="Korchina V."/>
            <person name="Kovar C."/>
            <person name="Mata R."/>
            <person name="Mathew T."/>
            <person name="Ngo R."/>
            <person name="Nguyen L."/>
            <person name="Nguyen N."/>
            <person name="Okwuonu G."/>
            <person name="Ongeri F."/>
            <person name="Pham C."/>
            <person name="Simmons D."/>
            <person name="Wilczek-Boney K."/>
            <person name="Hale W."/>
            <person name="Jakkamsetti A."/>
            <person name="Pham P."/>
            <person name="Ruth R."/>
            <person name="San Lucas F."/>
            <person name="Warren J."/>
            <person name="Zhang J."/>
            <person name="Zhao Z."/>
            <person name="Zhou C."/>
            <person name="Zhu D."/>
            <person name="Lee S."/>
            <person name="Bess C."/>
            <person name="Blankenburg K."/>
            <person name="Forbes L."/>
            <person name="Fu Q."/>
            <person name="Gubbala S."/>
            <person name="Hirani K."/>
            <person name="Jayaseelan J.C."/>
            <person name="Lara F."/>
            <person name="Munidasa M."/>
            <person name="Palculict T."/>
            <person name="Patil S."/>
            <person name="Pu L.-L."/>
            <person name="Saada N."/>
            <person name="Tang L."/>
            <person name="Weissenberger G."/>
            <person name="Zhu Y."/>
            <person name="Hemphill L."/>
            <person name="Shang Y."/>
            <person name="Youmans B."/>
            <person name="Ayvaz T."/>
            <person name="Ross M."/>
            <person name="Santibanez J."/>
            <person name="Aqrawi P."/>
            <person name="Gross S."/>
            <person name="Joshi V."/>
            <person name="Fowler G."/>
            <person name="Nazareth L."/>
            <person name="Reid J."/>
            <person name="Worley K."/>
            <person name="Petrosino J."/>
            <person name="Highlander S."/>
            <person name="Gibbs R."/>
        </authorList>
    </citation>
    <scope>NUCLEOTIDE SEQUENCE [LARGE SCALE GENOMIC DNA]</scope>
    <source>
        <strain evidence="2 3">ATCC BAA-614</strain>
    </source>
</reference>
<feature type="compositionally biased region" description="Basic and acidic residues" evidence="1">
    <location>
        <begin position="48"/>
        <end position="57"/>
    </location>
</feature>
<comment type="caution">
    <text evidence="2">The sequence shown here is derived from an EMBL/GenBank/DDBJ whole genome shotgun (WGS) entry which is preliminary data.</text>
</comment>
<keyword evidence="3" id="KW-1185">Reference proteome</keyword>
<dbReference type="AlphaFoldDB" id="D5PE63"/>
<accession>D5PE63</accession>
<sequence>MRTIAQFFCSTWQPSFLFPGRERVKVIWRRSHQASRWWLMNSLPLSKAQDREGHGGGDRGASPKSEREAWAGASRMVSAWGLALLRLGQSVD</sequence>
<proteinExistence type="predicted"/>
<dbReference type="HOGENOM" id="CLU_2410090_0_0_11"/>
<evidence type="ECO:0000313" key="3">
    <source>
        <dbReference type="Proteomes" id="UP000003653"/>
    </source>
</evidence>